<proteinExistence type="predicted"/>
<evidence type="ECO:0000259" key="8">
    <source>
        <dbReference type="PROSITE" id="PS50835"/>
    </source>
</evidence>
<dbReference type="SUPFAM" id="SSF48726">
    <property type="entry name" value="Immunoglobulin"/>
    <property type="match status" value="3"/>
</dbReference>
<dbReference type="CDD" id="cd00096">
    <property type="entry name" value="Ig"/>
    <property type="match status" value="1"/>
</dbReference>
<sequence>MEAQDVELECVVSGHPVPRVTWRKDGAALPLAEVRFKYLPHGSLKIQKAGVSDAGRYLCLAANAAGSERRHFDLQVHVAVSIFPGDTNVTSMLNTKAILPCEATGIPKPTITWNKIYEPLDTGPQQNIYRKLSSGSLMIISTAIDDAGLYKCTARNDAGEDHREIHLAVHVPPMIEDEISNFVVTKMSRLLLPCQVFGLPFPELTWSKDGSTLPTKGDNYKILPSGKFIRTFYFSAISISRLFLLFV</sequence>
<keyword evidence="5" id="KW-1015">Disulfide bond</keyword>
<dbReference type="PANTHER" id="PTHR10075:SF100">
    <property type="entry name" value="FASCICLIN-2"/>
    <property type="match status" value="1"/>
</dbReference>
<dbReference type="GO" id="GO:0005886">
    <property type="term" value="C:plasma membrane"/>
    <property type="evidence" value="ECO:0007669"/>
    <property type="project" value="UniProtKB-SubCell"/>
</dbReference>
<dbReference type="FunFam" id="2.60.40.10:FF:000005">
    <property type="entry name" value="Neuronal cell adhesion molecule"/>
    <property type="match status" value="1"/>
</dbReference>
<dbReference type="AlphaFoldDB" id="A0A8C4NJY2"/>
<evidence type="ECO:0000256" key="3">
    <source>
        <dbReference type="ARBA" id="ARBA00022737"/>
    </source>
</evidence>
<evidence type="ECO:0000256" key="6">
    <source>
        <dbReference type="ARBA" id="ARBA00023180"/>
    </source>
</evidence>
<dbReference type="GO" id="GO:0007411">
    <property type="term" value="P:axon guidance"/>
    <property type="evidence" value="ECO:0007669"/>
    <property type="project" value="TreeGrafter"/>
</dbReference>
<dbReference type="PROSITE" id="PS50835">
    <property type="entry name" value="IG_LIKE"/>
    <property type="match status" value="3"/>
</dbReference>
<organism evidence="9 10">
    <name type="scientific">Eptatretus burgeri</name>
    <name type="common">Inshore hagfish</name>
    <dbReference type="NCBI Taxonomy" id="7764"/>
    <lineage>
        <taxon>Eukaryota</taxon>
        <taxon>Metazoa</taxon>
        <taxon>Chordata</taxon>
        <taxon>Craniata</taxon>
        <taxon>Vertebrata</taxon>
        <taxon>Cyclostomata</taxon>
        <taxon>Myxini</taxon>
        <taxon>Myxiniformes</taxon>
        <taxon>Myxinidae</taxon>
        <taxon>Eptatretinae</taxon>
        <taxon>Eptatretus</taxon>
    </lineage>
</organism>
<feature type="domain" description="Ig-like" evidence="8">
    <location>
        <begin position="172"/>
        <end position="247"/>
    </location>
</feature>
<reference evidence="9" key="1">
    <citation type="submission" date="2025-08" db="UniProtKB">
        <authorList>
            <consortium name="Ensembl"/>
        </authorList>
    </citation>
    <scope>IDENTIFICATION</scope>
</reference>
<dbReference type="SMART" id="SM00409">
    <property type="entry name" value="IG"/>
    <property type="match status" value="2"/>
</dbReference>
<dbReference type="InterPro" id="IPR013783">
    <property type="entry name" value="Ig-like_fold"/>
</dbReference>
<dbReference type="GeneTree" id="ENSGT00940000162328"/>
<dbReference type="FunFam" id="2.60.40.10:FF:000186">
    <property type="entry name" value="Hemicentin 1"/>
    <property type="match status" value="1"/>
</dbReference>
<dbReference type="InterPro" id="IPR013098">
    <property type="entry name" value="Ig_I-set"/>
</dbReference>
<name>A0A8C4NJY2_EPTBU</name>
<evidence type="ECO:0000256" key="5">
    <source>
        <dbReference type="ARBA" id="ARBA00023157"/>
    </source>
</evidence>
<keyword evidence="10" id="KW-1185">Reference proteome</keyword>
<evidence type="ECO:0000313" key="9">
    <source>
        <dbReference type="Ensembl" id="ENSEBUP00000003569.1"/>
    </source>
</evidence>
<reference evidence="9" key="2">
    <citation type="submission" date="2025-09" db="UniProtKB">
        <authorList>
            <consortium name="Ensembl"/>
        </authorList>
    </citation>
    <scope>IDENTIFICATION</scope>
</reference>
<keyword evidence="2" id="KW-1003">Cell membrane</keyword>
<dbReference type="Proteomes" id="UP000694388">
    <property type="component" value="Unplaced"/>
</dbReference>
<protein>
    <recommendedName>
        <fullName evidence="8">Ig-like domain-containing protein</fullName>
    </recommendedName>
</protein>
<dbReference type="Ensembl" id="ENSEBUT00000003946.1">
    <property type="protein sequence ID" value="ENSEBUP00000003569.1"/>
    <property type="gene ID" value="ENSEBUG00000002582.1"/>
</dbReference>
<dbReference type="GO" id="GO:0007156">
    <property type="term" value="P:homophilic cell adhesion via plasma membrane adhesion molecules"/>
    <property type="evidence" value="ECO:0007669"/>
    <property type="project" value="TreeGrafter"/>
</dbReference>
<dbReference type="InterPro" id="IPR003599">
    <property type="entry name" value="Ig_sub"/>
</dbReference>
<dbReference type="Pfam" id="PF07679">
    <property type="entry name" value="I-set"/>
    <property type="match status" value="2"/>
</dbReference>
<dbReference type="GO" id="GO:0030424">
    <property type="term" value="C:axon"/>
    <property type="evidence" value="ECO:0007669"/>
    <property type="project" value="TreeGrafter"/>
</dbReference>
<keyword evidence="6" id="KW-0325">Glycoprotein</keyword>
<dbReference type="SMART" id="SM00408">
    <property type="entry name" value="IGc2"/>
    <property type="match status" value="2"/>
</dbReference>
<dbReference type="InterPro" id="IPR003598">
    <property type="entry name" value="Ig_sub2"/>
</dbReference>
<dbReference type="InterPro" id="IPR036179">
    <property type="entry name" value="Ig-like_dom_sf"/>
</dbReference>
<accession>A0A8C4NJY2</accession>
<dbReference type="InterPro" id="IPR007110">
    <property type="entry name" value="Ig-like_dom"/>
</dbReference>
<evidence type="ECO:0000256" key="2">
    <source>
        <dbReference type="ARBA" id="ARBA00022475"/>
    </source>
</evidence>
<feature type="domain" description="Ig-like" evidence="8">
    <location>
        <begin position="84"/>
        <end position="168"/>
    </location>
</feature>
<evidence type="ECO:0000313" key="10">
    <source>
        <dbReference type="Proteomes" id="UP000694388"/>
    </source>
</evidence>
<dbReference type="GO" id="GO:0098632">
    <property type="term" value="F:cell-cell adhesion mediator activity"/>
    <property type="evidence" value="ECO:0007669"/>
    <property type="project" value="TreeGrafter"/>
</dbReference>
<feature type="domain" description="Ig-like" evidence="8">
    <location>
        <begin position="1"/>
        <end position="75"/>
    </location>
</feature>
<comment type="subcellular location">
    <subcellularLocation>
        <location evidence="1">Cell membrane</location>
    </subcellularLocation>
</comment>
<dbReference type="OMA" id="GEASMEY"/>
<keyword evidence="7" id="KW-0393">Immunoglobulin domain</keyword>
<keyword evidence="4" id="KW-0472">Membrane</keyword>
<dbReference type="Gene3D" id="2.60.40.10">
    <property type="entry name" value="Immunoglobulins"/>
    <property type="match status" value="3"/>
</dbReference>
<dbReference type="PANTHER" id="PTHR10075">
    <property type="entry name" value="BASIGIN RELATED"/>
    <property type="match status" value="1"/>
</dbReference>
<evidence type="ECO:0000256" key="7">
    <source>
        <dbReference type="ARBA" id="ARBA00023319"/>
    </source>
</evidence>
<keyword evidence="3" id="KW-0677">Repeat</keyword>
<dbReference type="GO" id="GO:0070593">
    <property type="term" value="P:dendrite self-avoidance"/>
    <property type="evidence" value="ECO:0007669"/>
    <property type="project" value="TreeGrafter"/>
</dbReference>
<evidence type="ECO:0000256" key="1">
    <source>
        <dbReference type="ARBA" id="ARBA00004236"/>
    </source>
</evidence>
<evidence type="ECO:0000256" key="4">
    <source>
        <dbReference type="ARBA" id="ARBA00023136"/>
    </source>
</evidence>